<protein>
    <recommendedName>
        <fullName evidence="3">Bcl-2 Bcl-2 homology region 1-3 domain-containing protein</fullName>
    </recommendedName>
</protein>
<feature type="domain" description="Bcl-2 Bcl-2 homology region 1-3" evidence="3">
    <location>
        <begin position="76"/>
        <end position="159"/>
    </location>
</feature>
<dbReference type="AlphaFoldDB" id="A0ABD2Q560"/>
<dbReference type="EMBL" id="JBJKFK010000963">
    <property type="protein sequence ID" value="KAL3314553.1"/>
    <property type="molecule type" value="Genomic_DNA"/>
</dbReference>
<keyword evidence="5" id="KW-1185">Reference proteome</keyword>
<evidence type="ECO:0000259" key="3">
    <source>
        <dbReference type="Pfam" id="PF00452"/>
    </source>
</evidence>
<evidence type="ECO:0000313" key="4">
    <source>
        <dbReference type="EMBL" id="KAL3314553.1"/>
    </source>
</evidence>
<dbReference type="GO" id="GO:0006915">
    <property type="term" value="P:apoptotic process"/>
    <property type="evidence" value="ECO:0007669"/>
    <property type="project" value="UniProtKB-KW"/>
</dbReference>
<accession>A0ABD2Q560</accession>
<dbReference type="SUPFAM" id="SSF56854">
    <property type="entry name" value="Bcl-2 inhibitors of programmed cell death"/>
    <property type="match status" value="1"/>
</dbReference>
<dbReference type="InterPro" id="IPR036834">
    <property type="entry name" value="Bcl-2-like_sf"/>
</dbReference>
<evidence type="ECO:0000256" key="1">
    <source>
        <dbReference type="ARBA" id="ARBA00009458"/>
    </source>
</evidence>
<name>A0ABD2Q560_9PLAT</name>
<gene>
    <name evidence="4" type="ORF">Ciccas_006826</name>
</gene>
<dbReference type="InterPro" id="IPR046371">
    <property type="entry name" value="Bcl-2_BH1-3"/>
</dbReference>
<evidence type="ECO:0000313" key="5">
    <source>
        <dbReference type="Proteomes" id="UP001626550"/>
    </source>
</evidence>
<proteinExistence type="inferred from homology"/>
<dbReference type="PROSITE" id="PS50062">
    <property type="entry name" value="BCL2_FAMILY"/>
    <property type="match status" value="1"/>
</dbReference>
<evidence type="ECO:0000256" key="2">
    <source>
        <dbReference type="ARBA" id="ARBA00022703"/>
    </source>
</evidence>
<comment type="caution">
    <text evidence="4">The sequence shown here is derived from an EMBL/GenBank/DDBJ whole genome shotgun (WGS) entry which is preliminary data.</text>
</comment>
<comment type="similarity">
    <text evidence="1">Belongs to the Bcl-2 family.</text>
</comment>
<dbReference type="Pfam" id="PF00452">
    <property type="entry name" value="Bcl-2"/>
    <property type="match status" value="1"/>
</dbReference>
<sequence length="208" mass="23381">MSASTLTLDCQTQLVLEAYICYEAQKLELLDKLAPYIEPPLLPENFKNGPQIISTIETLVESFERTLSDQSESMDLAVDFGIGDNFDKSRLITCYSCLLARVLCKTNWGRIVGILDMFKKICISLIESERTEVVPDIVLHTRRFFINQCSPFLKSNHGWSGLISFQNGLSSGGKLKNSPENRYLQAFFKTFAGFVGMGLLIKVVTSKF</sequence>
<dbReference type="Gene3D" id="1.10.437.10">
    <property type="entry name" value="Blc2-like"/>
    <property type="match status" value="1"/>
</dbReference>
<keyword evidence="2" id="KW-0053">Apoptosis</keyword>
<dbReference type="Proteomes" id="UP001626550">
    <property type="component" value="Unassembled WGS sequence"/>
</dbReference>
<organism evidence="4 5">
    <name type="scientific">Cichlidogyrus casuarinus</name>
    <dbReference type="NCBI Taxonomy" id="1844966"/>
    <lineage>
        <taxon>Eukaryota</taxon>
        <taxon>Metazoa</taxon>
        <taxon>Spiralia</taxon>
        <taxon>Lophotrochozoa</taxon>
        <taxon>Platyhelminthes</taxon>
        <taxon>Monogenea</taxon>
        <taxon>Monopisthocotylea</taxon>
        <taxon>Dactylogyridea</taxon>
        <taxon>Ancyrocephalidae</taxon>
        <taxon>Cichlidogyrus</taxon>
    </lineage>
</organism>
<dbReference type="InterPro" id="IPR002475">
    <property type="entry name" value="Bcl2-like"/>
</dbReference>
<reference evidence="4 5" key="1">
    <citation type="submission" date="2024-11" db="EMBL/GenBank/DDBJ databases">
        <title>Adaptive evolution of stress response genes in parasites aligns with host niche diversity.</title>
        <authorList>
            <person name="Hahn C."/>
            <person name="Resl P."/>
        </authorList>
    </citation>
    <scope>NUCLEOTIDE SEQUENCE [LARGE SCALE GENOMIC DNA]</scope>
    <source>
        <strain evidence="4">EGGRZ-B1_66</strain>
        <tissue evidence="4">Body</tissue>
    </source>
</reference>